<comment type="caution">
    <text evidence="1">The sequence shown here is derived from an EMBL/GenBank/DDBJ whole genome shotgun (WGS) entry which is preliminary data.</text>
</comment>
<proteinExistence type="predicted"/>
<gene>
    <name evidence="1" type="ORF">MN202_18965</name>
</gene>
<name>A0ABU8CBT9_9GAMM</name>
<accession>A0ABU8CBT9</accession>
<sequence length="32" mass="3782">MLAWAELHQDELTANWELVMNGEEPFKIQPLQ</sequence>
<dbReference type="EMBL" id="JALAAR010000024">
    <property type="protein sequence ID" value="MEH8019322.1"/>
    <property type="molecule type" value="Genomic_DNA"/>
</dbReference>
<evidence type="ECO:0000313" key="2">
    <source>
        <dbReference type="Proteomes" id="UP001375382"/>
    </source>
</evidence>
<reference evidence="1 2" key="1">
    <citation type="journal article" date="2023" name="Ecotoxicol. Environ. Saf.">
        <title>Mercury remediation potential of mercury-resistant strain Rheinheimera metallidurans sp. nov. isolated from a municipal waste dumping site.</title>
        <authorList>
            <person name="Yadav V."/>
            <person name="Manjhi A."/>
            <person name="Vadakedath N."/>
        </authorList>
    </citation>
    <scope>NUCLEOTIDE SEQUENCE [LARGE SCALE GENOMIC DNA]</scope>
    <source>
        <strain evidence="1 2">E-49</strain>
    </source>
</reference>
<protein>
    <submittedName>
        <fullName evidence="1">DUF4160 domain-containing protein</fullName>
    </submittedName>
</protein>
<organism evidence="1 2">
    <name type="scientific">Rheinheimera muenzenbergensis</name>
    <dbReference type="NCBI Taxonomy" id="1193628"/>
    <lineage>
        <taxon>Bacteria</taxon>
        <taxon>Pseudomonadati</taxon>
        <taxon>Pseudomonadota</taxon>
        <taxon>Gammaproteobacteria</taxon>
        <taxon>Chromatiales</taxon>
        <taxon>Chromatiaceae</taxon>
        <taxon>Rheinheimera</taxon>
    </lineage>
</organism>
<dbReference type="Proteomes" id="UP001375382">
    <property type="component" value="Unassembled WGS sequence"/>
</dbReference>
<evidence type="ECO:0000313" key="1">
    <source>
        <dbReference type="EMBL" id="MEH8019322.1"/>
    </source>
</evidence>
<keyword evidence="2" id="KW-1185">Reference proteome</keyword>